<dbReference type="Gene3D" id="3.30.190.20">
    <property type="match status" value="1"/>
</dbReference>
<dbReference type="GO" id="GO:0019843">
    <property type="term" value="F:rRNA binding"/>
    <property type="evidence" value="ECO:0007669"/>
    <property type="project" value="UniProtKB-KW"/>
</dbReference>
<dbReference type="GO" id="GO:0015934">
    <property type="term" value="C:large ribosomal subunit"/>
    <property type="evidence" value="ECO:0007669"/>
    <property type="project" value="InterPro"/>
</dbReference>
<keyword evidence="4" id="KW-0694">RNA-binding</keyword>
<dbReference type="FunFam" id="3.40.50.790:FF:000001">
    <property type="entry name" value="50S ribosomal protein L1"/>
    <property type="match status" value="1"/>
</dbReference>
<evidence type="ECO:0000256" key="2">
    <source>
        <dbReference type="ARBA" id="ARBA00011838"/>
    </source>
</evidence>
<evidence type="ECO:0000256" key="8">
    <source>
        <dbReference type="RuleBase" id="RU000659"/>
    </source>
</evidence>
<dbReference type="CDD" id="cd00403">
    <property type="entry name" value="Ribosomal_L1"/>
    <property type="match status" value="1"/>
</dbReference>
<evidence type="ECO:0000256" key="4">
    <source>
        <dbReference type="ARBA" id="ARBA00022884"/>
    </source>
</evidence>
<reference evidence="9" key="1">
    <citation type="journal article" date="2016" name="BMC Biol.">
        <title>Parallel evolution of highly conserved plastid genome architecture in red seaweeds and seed plants.</title>
        <authorList>
            <person name="Lee J."/>
            <person name="Cho C.H."/>
            <person name="Park S.I."/>
            <person name="Choi J.W."/>
            <person name="Song H.S."/>
            <person name="West J.A."/>
            <person name="Bhattacharya D."/>
            <person name="Yoon H.S."/>
        </authorList>
    </citation>
    <scope>NUCLEOTIDE SEQUENCE</scope>
</reference>
<dbReference type="SUPFAM" id="SSF56808">
    <property type="entry name" value="Ribosomal protein L1"/>
    <property type="match status" value="1"/>
</dbReference>
<dbReference type="InterPro" id="IPR028364">
    <property type="entry name" value="Ribosomal_uL1/biogenesis"/>
</dbReference>
<sequence length="235" mass="25499">MKIMNKLLYVNKHDTASKLYSPAKAIVLMKERAVAKFIETAEAHISLNLNPKYPDQQLRASVNLPKGLGKLVKVAVIAQGEKILQAMEAGAFVAGSDDLVDAIASGQLNFDKLVATPDAMPLIAKLGRILGPRGLMPSPKAGTVTLDISTAISDFKKGKLQYKLDKTGVIHVPFGKVNFSSDDLLLNFQALLESIKKNSPSGTRGNLWKSTYICSTMGPSFAIDIMYTYRNQLSS</sequence>
<comment type="function">
    <text evidence="7">Binds directly to 23S rRNA. Might be involved in E site tRNA release.</text>
</comment>
<accession>A0A1C9CBR5</accession>
<gene>
    <name evidence="9" type="primary">rpl1</name>
    <name evidence="9" type="ORF">Apop_132</name>
</gene>
<evidence type="ECO:0000256" key="7">
    <source>
        <dbReference type="ARBA" id="ARBA00025388"/>
    </source>
</evidence>
<proteinExistence type="inferred from homology"/>
<evidence type="ECO:0000256" key="5">
    <source>
        <dbReference type="ARBA" id="ARBA00022980"/>
    </source>
</evidence>
<evidence type="ECO:0000256" key="6">
    <source>
        <dbReference type="ARBA" id="ARBA00023274"/>
    </source>
</evidence>
<dbReference type="InterPro" id="IPR016095">
    <property type="entry name" value="Ribosomal_uL1_3-a/b-sand"/>
</dbReference>
<name>A0A1C9CBR5_9FLOR</name>
<dbReference type="Pfam" id="PF00687">
    <property type="entry name" value="Ribosomal_L1"/>
    <property type="match status" value="1"/>
</dbReference>
<keyword evidence="3" id="KW-0699">rRNA-binding</keyword>
<dbReference type="PROSITE" id="PS01199">
    <property type="entry name" value="RIBOSOMAL_L1"/>
    <property type="match status" value="1"/>
</dbReference>
<dbReference type="PIRSF" id="PIRSF002155">
    <property type="entry name" value="Ribosomal_L1"/>
    <property type="match status" value="1"/>
</dbReference>
<dbReference type="GeneID" id="29073058"/>
<dbReference type="Gene3D" id="3.40.50.790">
    <property type="match status" value="1"/>
</dbReference>
<dbReference type="InterPro" id="IPR005878">
    <property type="entry name" value="Ribosom_uL1_bac-type"/>
</dbReference>
<protein>
    <recommendedName>
        <fullName evidence="8">Ribosomal protein</fullName>
    </recommendedName>
</protein>
<dbReference type="EMBL" id="KX284716">
    <property type="protein sequence ID" value="AOM65822.1"/>
    <property type="molecule type" value="Genomic_DNA"/>
</dbReference>
<keyword evidence="6 8" id="KW-0687">Ribonucleoprotein</keyword>
<dbReference type="PANTHER" id="PTHR36427:SF3">
    <property type="entry name" value="LARGE RIBOSOMAL SUBUNIT PROTEIN UL1M"/>
    <property type="match status" value="1"/>
</dbReference>
<dbReference type="HAMAP" id="MF_01318_B">
    <property type="entry name" value="Ribosomal_uL1_B"/>
    <property type="match status" value="1"/>
</dbReference>
<dbReference type="AlphaFoldDB" id="A0A1C9CBR5"/>
<keyword evidence="9" id="KW-0934">Plastid</keyword>
<comment type="subunit">
    <text evidence="2">Part of the 50S ribosomal subunit.</text>
</comment>
<dbReference type="PANTHER" id="PTHR36427">
    <property type="entry name" value="54S RIBOSOMAL PROTEIN L1, MITOCHONDRIAL"/>
    <property type="match status" value="1"/>
</dbReference>
<dbReference type="RefSeq" id="YP_009296682.1">
    <property type="nucleotide sequence ID" value="NC_031172.1"/>
</dbReference>
<evidence type="ECO:0000313" key="9">
    <source>
        <dbReference type="EMBL" id="AOM65822.1"/>
    </source>
</evidence>
<dbReference type="NCBIfam" id="TIGR01169">
    <property type="entry name" value="rplA_bact"/>
    <property type="match status" value="1"/>
</dbReference>
<dbReference type="InterPro" id="IPR002143">
    <property type="entry name" value="Ribosomal_uL1"/>
</dbReference>
<keyword evidence="5 8" id="KW-0689">Ribosomal protein</keyword>
<dbReference type="GO" id="GO:0003735">
    <property type="term" value="F:structural constituent of ribosome"/>
    <property type="evidence" value="ECO:0007669"/>
    <property type="project" value="InterPro"/>
</dbReference>
<dbReference type="InterPro" id="IPR023674">
    <property type="entry name" value="Ribosomal_uL1-like"/>
</dbReference>
<geneLocation type="plastid" evidence="9"/>
<dbReference type="InterPro" id="IPR023673">
    <property type="entry name" value="Ribosomal_uL1_CS"/>
</dbReference>
<evidence type="ECO:0000256" key="1">
    <source>
        <dbReference type="ARBA" id="ARBA00010531"/>
    </source>
</evidence>
<evidence type="ECO:0000256" key="3">
    <source>
        <dbReference type="ARBA" id="ARBA00022730"/>
    </source>
</evidence>
<dbReference type="GO" id="GO:0006412">
    <property type="term" value="P:translation"/>
    <property type="evidence" value="ECO:0007669"/>
    <property type="project" value="InterPro"/>
</dbReference>
<comment type="similarity">
    <text evidence="1 8">Belongs to the universal ribosomal protein uL1 family.</text>
</comment>
<organism evidence="9">
    <name type="scientific">Apophlaea sinclairii</name>
    <dbReference type="NCBI Taxonomy" id="212746"/>
    <lineage>
        <taxon>Eukaryota</taxon>
        <taxon>Rhodophyta</taxon>
        <taxon>Florideophyceae</taxon>
        <taxon>Hildenbrandiophycidae</taxon>
        <taxon>Hildenbrandiales</taxon>
        <taxon>Hildenbrandiaceae</taxon>
        <taxon>Apophlaea</taxon>
    </lineage>
</organism>